<sequence>MAVFRSAFDAGELRTEFEKAGIKTTFIPFIWKHLLHDPNNIFNHNLASEFQWEQVVPSLPSAAYSLLRLKFKPLTSTVHSVVDSSDQVTTKLLIKLQSGAFVEAVIMRYDTRLGKYGGKPRPGGLRSTLCISSQVGCKMGCRFCATGTMGFKSNLTSGEIVEQLVHASRFSQIRNIVFMGMGEPLNNYSSLVEAVRAMMAPPFLLSPKRITISTVGIIHAINKLHSDLPGLNLAVSLHAPVQDIRCQIMPAARAFPLQKLMDALQEYQKKSQQKILIEYIMLDGVNDEEQHAHQLGKLLETFQVIVNLIPFNPIGSSSQFKTSSDEKVSVFQQVLRACLIEAQVNNLVLYLTLKIFTSDVHKIPSAGLINFHVSSNLEGNNFKLMIFDRLPGMHITEPILSQCRLESKYIEKKRD</sequence>
<keyword evidence="3" id="KW-0949">S-adenosyl-L-methionine</keyword>
<dbReference type="GO" id="GO:0030488">
    <property type="term" value="P:tRNA methylation"/>
    <property type="evidence" value="ECO:0000318"/>
    <property type="project" value="GO_Central"/>
</dbReference>
<evidence type="ECO:0000313" key="8">
    <source>
        <dbReference type="EMBL" id="KGN43849.1"/>
    </source>
</evidence>
<dbReference type="GO" id="GO:0070475">
    <property type="term" value="P:rRNA base methylation"/>
    <property type="evidence" value="ECO:0000318"/>
    <property type="project" value="GO_Central"/>
</dbReference>
<evidence type="ECO:0000256" key="4">
    <source>
        <dbReference type="ARBA" id="ARBA00022723"/>
    </source>
</evidence>
<keyword evidence="9" id="KW-1185">Reference proteome</keyword>
<evidence type="ECO:0000256" key="5">
    <source>
        <dbReference type="ARBA" id="ARBA00023004"/>
    </source>
</evidence>
<dbReference type="AlphaFoldDB" id="A0A0A0K4F5"/>
<organism evidence="8 9">
    <name type="scientific">Cucumis sativus</name>
    <name type="common">Cucumber</name>
    <dbReference type="NCBI Taxonomy" id="3659"/>
    <lineage>
        <taxon>Eukaryota</taxon>
        <taxon>Viridiplantae</taxon>
        <taxon>Streptophyta</taxon>
        <taxon>Embryophyta</taxon>
        <taxon>Tracheophyta</taxon>
        <taxon>Spermatophyta</taxon>
        <taxon>Magnoliopsida</taxon>
        <taxon>eudicotyledons</taxon>
        <taxon>Gunneridae</taxon>
        <taxon>Pentapetalae</taxon>
        <taxon>rosids</taxon>
        <taxon>fabids</taxon>
        <taxon>Cucurbitales</taxon>
        <taxon>Cucurbitaceae</taxon>
        <taxon>Benincaseae</taxon>
        <taxon>Cucumis</taxon>
    </lineage>
</organism>
<reference evidence="8 9" key="4">
    <citation type="journal article" date="2011" name="BMC Genomics">
        <title>RNA-Seq improves annotation of protein-coding genes in the cucumber genome.</title>
        <authorList>
            <person name="Li Z."/>
            <person name="Zhang Z."/>
            <person name="Yan P."/>
            <person name="Huang S."/>
            <person name="Fei Z."/>
            <person name="Lin K."/>
        </authorList>
    </citation>
    <scope>NUCLEOTIDE SEQUENCE [LARGE SCALE GENOMIC DNA]</scope>
    <source>
        <strain evidence="9">cv. 9930</strain>
    </source>
</reference>
<dbReference type="SUPFAM" id="SSF102114">
    <property type="entry name" value="Radical SAM enzymes"/>
    <property type="match status" value="1"/>
</dbReference>
<reference evidence="8 9" key="1">
    <citation type="journal article" date="2009" name="Nat. Genet.">
        <title>The genome of the cucumber, Cucumis sativus L.</title>
        <authorList>
            <person name="Huang S."/>
            <person name="Li R."/>
            <person name="Zhang Z."/>
            <person name="Li L."/>
            <person name="Gu X."/>
            <person name="Fan W."/>
            <person name="Lucas W.J."/>
            <person name="Wang X."/>
            <person name="Xie B."/>
            <person name="Ni P."/>
            <person name="Ren Y."/>
            <person name="Zhu H."/>
            <person name="Li J."/>
            <person name="Lin K."/>
            <person name="Jin W."/>
            <person name="Fei Z."/>
            <person name="Li G."/>
            <person name="Staub J."/>
            <person name="Kilian A."/>
            <person name="van der Vossen E.A."/>
            <person name="Wu Y."/>
            <person name="Guo J."/>
            <person name="He J."/>
            <person name="Jia Z."/>
            <person name="Ren Y."/>
            <person name="Tian G."/>
            <person name="Lu Y."/>
            <person name="Ruan J."/>
            <person name="Qian W."/>
            <person name="Wang M."/>
            <person name="Huang Q."/>
            <person name="Li B."/>
            <person name="Xuan Z."/>
            <person name="Cao J."/>
            <person name="Asan"/>
            <person name="Wu Z."/>
            <person name="Zhang J."/>
            <person name="Cai Q."/>
            <person name="Bai Y."/>
            <person name="Zhao B."/>
            <person name="Han Y."/>
            <person name="Li Y."/>
            <person name="Li X."/>
            <person name="Wang S."/>
            <person name="Shi Q."/>
            <person name="Liu S."/>
            <person name="Cho W.K."/>
            <person name="Kim J.Y."/>
            <person name="Xu Y."/>
            <person name="Heller-Uszynska K."/>
            <person name="Miao H."/>
            <person name="Cheng Z."/>
            <person name="Zhang S."/>
            <person name="Wu J."/>
            <person name="Yang Y."/>
            <person name="Kang H."/>
            <person name="Li M."/>
            <person name="Liang H."/>
            <person name="Ren X."/>
            <person name="Shi Z."/>
            <person name="Wen M."/>
            <person name="Jian M."/>
            <person name="Yang H."/>
            <person name="Zhang G."/>
            <person name="Yang Z."/>
            <person name="Chen R."/>
            <person name="Liu S."/>
            <person name="Li J."/>
            <person name="Ma L."/>
            <person name="Liu H."/>
            <person name="Zhou Y."/>
            <person name="Zhao J."/>
            <person name="Fang X."/>
            <person name="Li G."/>
            <person name="Fang L."/>
            <person name="Li Y."/>
            <person name="Liu D."/>
            <person name="Zheng H."/>
            <person name="Zhang Y."/>
            <person name="Qin N."/>
            <person name="Li Z."/>
            <person name="Yang G."/>
            <person name="Yang S."/>
            <person name="Bolund L."/>
            <person name="Kristiansen K."/>
            <person name="Zheng H."/>
            <person name="Li S."/>
            <person name="Zhang X."/>
            <person name="Yang H."/>
            <person name="Wang J."/>
            <person name="Sun R."/>
            <person name="Zhang B."/>
            <person name="Jiang S."/>
            <person name="Wang J."/>
            <person name="Du Y."/>
            <person name="Li S."/>
        </authorList>
    </citation>
    <scope>NUCLEOTIDE SEQUENCE [LARGE SCALE GENOMIC DNA]</scope>
    <source>
        <strain evidence="9">cv. 9930</strain>
    </source>
</reference>
<dbReference type="SFLD" id="SFLDS00029">
    <property type="entry name" value="Radical_SAM"/>
    <property type="match status" value="1"/>
</dbReference>
<keyword evidence="4" id="KW-0479">Metal-binding</keyword>
<dbReference type="Pfam" id="PF04055">
    <property type="entry name" value="Radical_SAM"/>
    <property type="match status" value="1"/>
</dbReference>
<dbReference type="PROSITE" id="PS51918">
    <property type="entry name" value="RADICAL_SAM"/>
    <property type="match status" value="1"/>
</dbReference>
<evidence type="ECO:0000256" key="2">
    <source>
        <dbReference type="ARBA" id="ARBA00022485"/>
    </source>
</evidence>
<dbReference type="OMA" id="TMKFLFE"/>
<reference evidence="8 9" key="2">
    <citation type="journal article" date="2009" name="PLoS ONE">
        <title>An integrated genetic and cytogenetic map of the cucumber genome.</title>
        <authorList>
            <person name="Ren Y."/>
            <person name="Zhang Z."/>
            <person name="Liu J."/>
            <person name="Staub J.E."/>
            <person name="Han Y."/>
            <person name="Cheng Z."/>
            <person name="Li X."/>
            <person name="Lu J."/>
            <person name="Miao H."/>
            <person name="Kang H."/>
            <person name="Xie B."/>
            <person name="Gu X."/>
            <person name="Wang X."/>
            <person name="Du Y."/>
            <person name="Jin W."/>
            <person name="Huang S."/>
        </authorList>
    </citation>
    <scope>NUCLEOTIDE SEQUENCE [LARGE SCALE GENOMIC DNA]</scope>
    <source>
        <strain evidence="9">cv. 9930</strain>
    </source>
</reference>
<keyword evidence="2" id="KW-0004">4Fe-4S</keyword>
<dbReference type="eggNOG" id="ENOG502QQ98">
    <property type="taxonomic scope" value="Eukaryota"/>
</dbReference>
<dbReference type="EMBL" id="CM002928">
    <property type="protein sequence ID" value="KGN43849.1"/>
    <property type="molecule type" value="Genomic_DNA"/>
</dbReference>
<dbReference type="Gramene" id="KGN43849">
    <property type="protein sequence ID" value="KGN43849"/>
    <property type="gene ID" value="Csa_7G071380"/>
</dbReference>
<dbReference type="GO" id="GO:0051539">
    <property type="term" value="F:4 iron, 4 sulfur cluster binding"/>
    <property type="evidence" value="ECO:0007669"/>
    <property type="project" value="UniProtKB-KW"/>
</dbReference>
<gene>
    <name evidence="8" type="ORF">Csa_7G071380</name>
</gene>
<evidence type="ECO:0000256" key="6">
    <source>
        <dbReference type="ARBA" id="ARBA00023014"/>
    </source>
</evidence>
<proteinExistence type="predicted"/>
<dbReference type="GO" id="GO:0046872">
    <property type="term" value="F:metal ion binding"/>
    <property type="evidence" value="ECO:0007669"/>
    <property type="project" value="UniProtKB-KW"/>
</dbReference>
<evidence type="ECO:0000259" key="7">
    <source>
        <dbReference type="PROSITE" id="PS51918"/>
    </source>
</evidence>
<keyword evidence="5" id="KW-0408">Iron</keyword>
<evidence type="ECO:0000256" key="1">
    <source>
        <dbReference type="ARBA" id="ARBA00001966"/>
    </source>
</evidence>
<dbReference type="InterPro" id="IPR058240">
    <property type="entry name" value="rSAM_sf"/>
</dbReference>
<name>A0A0A0K4F5_CUCSA</name>
<dbReference type="Gene3D" id="3.20.20.70">
    <property type="entry name" value="Aldolase class I"/>
    <property type="match status" value="1"/>
</dbReference>
<evidence type="ECO:0000313" key="9">
    <source>
        <dbReference type="Proteomes" id="UP000029981"/>
    </source>
</evidence>
<feature type="domain" description="Radical SAM core" evidence="7">
    <location>
        <begin position="123"/>
        <end position="351"/>
    </location>
</feature>
<keyword evidence="6" id="KW-0411">Iron-sulfur</keyword>
<dbReference type="InterPro" id="IPR013785">
    <property type="entry name" value="Aldolase_TIM"/>
</dbReference>
<dbReference type="GO" id="GO:0003824">
    <property type="term" value="F:catalytic activity"/>
    <property type="evidence" value="ECO:0007669"/>
    <property type="project" value="InterPro"/>
</dbReference>
<protein>
    <recommendedName>
        <fullName evidence="7">Radical SAM core domain-containing protein</fullName>
    </recommendedName>
</protein>
<dbReference type="PANTHER" id="PTHR30544">
    <property type="entry name" value="23S RRNA METHYLTRANSFERASE"/>
    <property type="match status" value="1"/>
</dbReference>
<dbReference type="CDD" id="cd01335">
    <property type="entry name" value="Radical_SAM"/>
    <property type="match status" value="1"/>
</dbReference>
<dbReference type="Proteomes" id="UP000029981">
    <property type="component" value="Chromosome 7"/>
</dbReference>
<evidence type="ECO:0000256" key="3">
    <source>
        <dbReference type="ARBA" id="ARBA00022691"/>
    </source>
</evidence>
<dbReference type="InterPro" id="IPR040072">
    <property type="entry name" value="Methyltransferase_A"/>
</dbReference>
<reference evidence="8 9" key="3">
    <citation type="journal article" date="2010" name="BMC Genomics">
        <title>Transcriptome sequencing and comparative analysis of cucumber flowers with different sex types.</title>
        <authorList>
            <person name="Guo S."/>
            <person name="Zheng Y."/>
            <person name="Joung J.G."/>
            <person name="Liu S."/>
            <person name="Zhang Z."/>
            <person name="Crasta O.R."/>
            <person name="Sobral B.W."/>
            <person name="Xu Y."/>
            <person name="Huang S."/>
            <person name="Fei Z."/>
        </authorList>
    </citation>
    <scope>NUCLEOTIDE SEQUENCE [LARGE SCALE GENOMIC DNA]</scope>
    <source>
        <strain evidence="9">cv. 9930</strain>
    </source>
</reference>
<comment type="cofactor">
    <cofactor evidence="1">
        <name>[4Fe-4S] cluster</name>
        <dbReference type="ChEBI" id="CHEBI:49883"/>
    </cofactor>
</comment>
<accession>A0A0A0K4F5</accession>
<dbReference type="InterPro" id="IPR007197">
    <property type="entry name" value="rSAM"/>
</dbReference>
<dbReference type="PANTHER" id="PTHR30544:SF8">
    <property type="entry name" value="RADICAL SAM SUPERFAMILY PROTEIN"/>
    <property type="match status" value="1"/>
</dbReference>
<dbReference type="FunFam" id="3.20.20.70:FF:000164">
    <property type="entry name" value="23S rRNA methyltransferase"/>
    <property type="match status" value="1"/>
</dbReference>